<dbReference type="PaxDb" id="4081-Solyc00g014190.1.1"/>
<dbReference type="InParanoid" id="A0A494G8T5"/>
<proteinExistence type="predicted"/>
<sequence length="71" mass="7966">MSLGQHTRSDYVGRGRPSSPLGSTHRVERCRAWNAIFAFRQHTRLEDVGQVMLSLPLESTHDRATSGVTML</sequence>
<reference evidence="2" key="2">
    <citation type="submission" date="2019-04" db="UniProtKB">
        <authorList>
            <consortium name="EnsemblPlants"/>
        </authorList>
    </citation>
    <scope>IDENTIFICATION</scope>
    <source>
        <strain evidence="2">cv. Heinz 1706</strain>
    </source>
</reference>
<feature type="region of interest" description="Disordered" evidence="1">
    <location>
        <begin position="1"/>
        <end position="24"/>
    </location>
</feature>
<organism evidence="2">
    <name type="scientific">Solanum lycopersicum</name>
    <name type="common">Tomato</name>
    <name type="synonym">Lycopersicon esculentum</name>
    <dbReference type="NCBI Taxonomy" id="4081"/>
    <lineage>
        <taxon>Eukaryota</taxon>
        <taxon>Viridiplantae</taxon>
        <taxon>Streptophyta</taxon>
        <taxon>Embryophyta</taxon>
        <taxon>Tracheophyta</taxon>
        <taxon>Spermatophyta</taxon>
        <taxon>Magnoliopsida</taxon>
        <taxon>eudicotyledons</taxon>
        <taxon>Gunneridae</taxon>
        <taxon>Pentapetalae</taxon>
        <taxon>asterids</taxon>
        <taxon>lamiids</taxon>
        <taxon>Solanales</taxon>
        <taxon>Solanaceae</taxon>
        <taxon>Solanoideae</taxon>
        <taxon>Solaneae</taxon>
        <taxon>Solanum</taxon>
        <taxon>Solanum subgen. Lycopersicon</taxon>
    </lineage>
</organism>
<protein>
    <submittedName>
        <fullName evidence="2">Uncharacterized protein</fullName>
    </submittedName>
</protein>
<keyword evidence="3" id="KW-1185">Reference proteome</keyword>
<evidence type="ECO:0000313" key="3">
    <source>
        <dbReference type="Proteomes" id="UP000004994"/>
    </source>
</evidence>
<name>A0A494G8T5_SOLLC</name>
<dbReference type="PANTHER" id="PTHR33187:SF11">
    <property type="entry name" value="AMINOTRANSFERASE-LIKE PLANT MOBILE DOMAIN-CONTAINING PROTEIN"/>
    <property type="match status" value="1"/>
</dbReference>
<evidence type="ECO:0000313" key="2">
    <source>
        <dbReference type="EnsemblPlants" id="Solyc00g014190.1.1.1.CDS"/>
    </source>
</evidence>
<accession>A0A494G8T5</accession>
<dbReference type="PANTHER" id="PTHR33187">
    <property type="entry name" value="WU:FI09B08"/>
    <property type="match status" value="1"/>
</dbReference>
<dbReference type="EnsemblPlants" id="Solyc00g014190.1.1">
    <property type="protein sequence ID" value="Solyc00g014190.1.1.1.CDS"/>
    <property type="gene ID" value="Solyc00g014190.1"/>
</dbReference>
<evidence type="ECO:0000256" key="1">
    <source>
        <dbReference type="SAM" id="MobiDB-lite"/>
    </source>
</evidence>
<dbReference type="AlphaFoldDB" id="A0A494G8T5"/>
<dbReference type="Gramene" id="Solyc00g014190.1.1">
    <property type="protein sequence ID" value="Solyc00g014190.1.1.1.CDS"/>
    <property type="gene ID" value="Solyc00g014190.1"/>
</dbReference>
<dbReference type="Proteomes" id="UP000004994">
    <property type="component" value="Unassembled WGS sequence"/>
</dbReference>
<reference evidence="2" key="1">
    <citation type="journal article" date="2012" name="Nature">
        <title>The tomato genome sequence provides insights into fleshy fruit evolution.</title>
        <authorList>
            <consortium name="Tomato Genome Consortium"/>
        </authorList>
    </citation>
    <scope>NUCLEOTIDE SEQUENCE [LARGE SCALE GENOMIC DNA]</scope>
    <source>
        <strain evidence="2">cv. Heinz 1706</strain>
    </source>
</reference>